<organism evidence="2 3">
    <name type="scientific">Labeo rohita</name>
    <name type="common">Indian major carp</name>
    <name type="synonym">Cyprinus rohita</name>
    <dbReference type="NCBI Taxonomy" id="84645"/>
    <lineage>
        <taxon>Eukaryota</taxon>
        <taxon>Metazoa</taxon>
        <taxon>Chordata</taxon>
        <taxon>Craniata</taxon>
        <taxon>Vertebrata</taxon>
        <taxon>Euteleostomi</taxon>
        <taxon>Actinopterygii</taxon>
        <taxon>Neopterygii</taxon>
        <taxon>Teleostei</taxon>
        <taxon>Ostariophysi</taxon>
        <taxon>Cypriniformes</taxon>
        <taxon>Cyprinidae</taxon>
        <taxon>Labeoninae</taxon>
        <taxon>Labeonini</taxon>
        <taxon>Labeo</taxon>
    </lineage>
</organism>
<accession>A0A498LYI1</accession>
<name>A0A498LYI1_LABRO</name>
<dbReference type="STRING" id="84645.A0A498LYI1"/>
<keyword evidence="2" id="KW-0675">Receptor</keyword>
<proteinExistence type="predicted"/>
<gene>
    <name evidence="2" type="ORF">ROHU_009600</name>
</gene>
<keyword evidence="3" id="KW-1185">Reference proteome</keyword>
<comment type="caution">
    <text evidence="2">The sequence shown here is derived from an EMBL/GenBank/DDBJ whole genome shotgun (WGS) entry which is preliminary data.</text>
</comment>
<protein>
    <submittedName>
        <fullName evidence="2">Adhesion G-coupled receptor E3-like protein</fullName>
    </submittedName>
</protein>
<feature type="region of interest" description="Disordered" evidence="1">
    <location>
        <begin position="195"/>
        <end position="235"/>
    </location>
</feature>
<dbReference type="AlphaFoldDB" id="A0A498LYI1"/>
<dbReference type="EMBL" id="QBIY01012964">
    <property type="protein sequence ID" value="RXN13599.1"/>
    <property type="molecule type" value="Genomic_DNA"/>
</dbReference>
<feature type="compositionally biased region" description="Polar residues" evidence="1">
    <location>
        <begin position="200"/>
        <end position="213"/>
    </location>
</feature>
<sequence length="235" mass="25147">MASFQTEKTSESLSSTTPTELASYGNRMLKIGEKLISTLVKPTVTSDNVSFTLATVVINLTLQEECTSQTSGGCFQNLLEQIENITAQVLPLNTVTNILTVAFNASEKTSESLSSTTPTELASYGNRMLKIGEKLISTLVKPTVTSDNVSFTLATVVVNITLQEECTSQTSGGCFQNLLEQIENITAQVLPLNTKDQQRSDNSQQVVGQTSVENLPASAKPTGKKGGRTAMNSRG</sequence>
<evidence type="ECO:0000256" key="1">
    <source>
        <dbReference type="SAM" id="MobiDB-lite"/>
    </source>
</evidence>
<dbReference type="Proteomes" id="UP000290572">
    <property type="component" value="Unassembled WGS sequence"/>
</dbReference>
<reference evidence="2 3" key="1">
    <citation type="submission" date="2018-03" db="EMBL/GenBank/DDBJ databases">
        <title>Draft genome sequence of Rohu Carp (Labeo rohita).</title>
        <authorList>
            <person name="Das P."/>
            <person name="Kushwaha B."/>
            <person name="Joshi C.G."/>
            <person name="Kumar D."/>
            <person name="Nagpure N.S."/>
            <person name="Sahoo L."/>
            <person name="Das S.P."/>
            <person name="Bit A."/>
            <person name="Patnaik S."/>
            <person name="Meher P.K."/>
            <person name="Jayasankar P."/>
            <person name="Koringa P.G."/>
            <person name="Patel N.V."/>
            <person name="Hinsu A.T."/>
            <person name="Kumar R."/>
            <person name="Pandey M."/>
            <person name="Agarwal S."/>
            <person name="Srivastava S."/>
            <person name="Singh M."/>
            <person name="Iquebal M.A."/>
            <person name="Jaiswal S."/>
            <person name="Angadi U.B."/>
            <person name="Kumar N."/>
            <person name="Raza M."/>
            <person name="Shah T.M."/>
            <person name="Rai A."/>
            <person name="Jena J.K."/>
        </authorList>
    </citation>
    <scope>NUCLEOTIDE SEQUENCE [LARGE SCALE GENOMIC DNA]</scope>
    <source>
        <strain evidence="2">DASCIFA01</strain>
        <tissue evidence="2">Testis</tissue>
    </source>
</reference>
<evidence type="ECO:0000313" key="3">
    <source>
        <dbReference type="Proteomes" id="UP000290572"/>
    </source>
</evidence>
<evidence type="ECO:0000313" key="2">
    <source>
        <dbReference type="EMBL" id="RXN13599.1"/>
    </source>
</evidence>